<evidence type="ECO:0000313" key="2">
    <source>
        <dbReference type="EMBL" id="GIY98617.1"/>
    </source>
</evidence>
<dbReference type="AlphaFoldDB" id="A0AAV4XTZ4"/>
<reference evidence="2 3" key="1">
    <citation type="submission" date="2021-06" db="EMBL/GenBank/DDBJ databases">
        <title>Caerostris extrusa draft genome.</title>
        <authorList>
            <person name="Kono N."/>
            <person name="Arakawa K."/>
        </authorList>
    </citation>
    <scope>NUCLEOTIDE SEQUENCE [LARGE SCALE GENOMIC DNA]</scope>
</reference>
<accession>A0AAV4XTZ4</accession>
<organism evidence="2 3">
    <name type="scientific">Caerostris extrusa</name>
    <name type="common">Bark spider</name>
    <name type="synonym">Caerostris bankana</name>
    <dbReference type="NCBI Taxonomy" id="172846"/>
    <lineage>
        <taxon>Eukaryota</taxon>
        <taxon>Metazoa</taxon>
        <taxon>Ecdysozoa</taxon>
        <taxon>Arthropoda</taxon>
        <taxon>Chelicerata</taxon>
        <taxon>Arachnida</taxon>
        <taxon>Araneae</taxon>
        <taxon>Araneomorphae</taxon>
        <taxon>Entelegynae</taxon>
        <taxon>Araneoidea</taxon>
        <taxon>Araneidae</taxon>
        <taxon>Caerostris</taxon>
    </lineage>
</organism>
<keyword evidence="3" id="KW-1185">Reference proteome</keyword>
<dbReference type="EMBL" id="BPLR01000941">
    <property type="protein sequence ID" value="GIY98617.1"/>
    <property type="molecule type" value="Genomic_DNA"/>
</dbReference>
<name>A0AAV4XTZ4_CAEEX</name>
<gene>
    <name evidence="2" type="ORF">CEXT_465991</name>
</gene>
<comment type="caution">
    <text evidence="2">The sequence shown here is derived from an EMBL/GenBank/DDBJ whole genome shotgun (WGS) entry which is preliminary data.</text>
</comment>
<sequence>MQTREEDIDQEDSHGDASCARNIEKVRGPLVATPLLFPPLPLSLHFFSDGKPKIEHTSLDKNGIPHPHSPTGCDSKKRRNFNSCTRLE</sequence>
<evidence type="ECO:0000313" key="3">
    <source>
        <dbReference type="Proteomes" id="UP001054945"/>
    </source>
</evidence>
<evidence type="ECO:0000256" key="1">
    <source>
        <dbReference type="SAM" id="MobiDB-lite"/>
    </source>
</evidence>
<proteinExistence type="predicted"/>
<dbReference type="Proteomes" id="UP001054945">
    <property type="component" value="Unassembled WGS sequence"/>
</dbReference>
<protein>
    <submittedName>
        <fullName evidence="2">Uncharacterized protein</fullName>
    </submittedName>
</protein>
<feature type="region of interest" description="Disordered" evidence="1">
    <location>
        <begin position="51"/>
        <end position="88"/>
    </location>
</feature>